<dbReference type="Gene3D" id="3.40.50.300">
    <property type="entry name" value="P-loop containing nucleotide triphosphate hydrolases"/>
    <property type="match status" value="1"/>
</dbReference>
<dbReference type="KEGG" id="dtn:DTL3_0292"/>
<sequence>MKKKVLIMGAAGRDFHNFNVYFRNNPDFEVVCFTATQIPNIENRIYPPELSGPLYPNGIPIEPEKNLLQIIQEQDIDEVILSYSDLSFQYVMEKASLVLAAGADFKLLGPKNSSIKSKKPIISICAVRTGSGKSQTARRVLDILKSKGLRVISIRHPMPYGDLVKQKVQRFATYKDLDFHECTIEEREEYEPHIIRNSVIYSGVDYEAILKEVELEGPDVILWDGGNNDFPFYKSDLSIVVVDPHRAGHEVSYFPGMTNLIMADIIVINKEETSSLEDIEIVRNNIEKWNPKAIVIDAASPLFVEDPHLIRGKKCLVIEDGPTLTHGGMTYGAGFIAAKKFGASEIIDPRPFAVGSIIDTYKKYSHLDKVLPAMGYGPQQIKELENTVNCSNADIVVIGTPIDLSKIIKINKPFVEVTYELQEIGKPNLEDVIVEFCQKKFIKNI</sequence>
<dbReference type="SUPFAM" id="SSF52540">
    <property type="entry name" value="P-loop containing nucleoside triphosphate hydrolases"/>
    <property type="match status" value="1"/>
</dbReference>
<dbReference type="Proteomes" id="UP000032809">
    <property type="component" value="Chromosome I"/>
</dbReference>
<dbReference type="InterPro" id="IPR053199">
    <property type="entry name" value="cDPG_synthetase-like"/>
</dbReference>
<dbReference type="InterPro" id="IPR027417">
    <property type="entry name" value="P-loop_NTPase"/>
</dbReference>
<dbReference type="OrthoDB" id="9763469at2"/>
<keyword evidence="2" id="KW-1185">Reference proteome</keyword>
<dbReference type="Gene3D" id="3.40.50.720">
    <property type="entry name" value="NAD(P)-binding Rossmann-like Domain"/>
    <property type="match status" value="1"/>
</dbReference>
<gene>
    <name evidence="1" type="ORF">DTL3_0292</name>
</gene>
<dbReference type="PATRIC" id="fig|1006576.9.peg.289"/>
<dbReference type="PANTHER" id="PTHR42869:SF1">
    <property type="entry name" value="SLL0572 PROTEIN"/>
    <property type="match status" value="1"/>
</dbReference>
<dbReference type="PANTHER" id="PTHR42869">
    <property type="entry name" value="SLL0572 PROTEIN"/>
    <property type="match status" value="1"/>
</dbReference>
<organism evidence="1 2">
    <name type="scientific">Defluviitoga tunisiensis</name>
    <dbReference type="NCBI Taxonomy" id="1006576"/>
    <lineage>
        <taxon>Bacteria</taxon>
        <taxon>Thermotogati</taxon>
        <taxon>Thermotogota</taxon>
        <taxon>Thermotogae</taxon>
        <taxon>Petrotogales</taxon>
        <taxon>Petrotogaceae</taxon>
        <taxon>Defluviitoga</taxon>
    </lineage>
</organism>
<dbReference type="EMBL" id="LN824141">
    <property type="protein sequence ID" value="CEP77623.1"/>
    <property type="molecule type" value="Genomic_DNA"/>
</dbReference>
<dbReference type="STRING" id="1006576.DTL3_0292"/>
<evidence type="ECO:0000313" key="2">
    <source>
        <dbReference type="Proteomes" id="UP000032809"/>
    </source>
</evidence>
<dbReference type="AlphaFoldDB" id="A0A0C7NVW4"/>
<dbReference type="RefSeq" id="WP_045087217.1">
    <property type="nucleotide sequence ID" value="NZ_LN824141.1"/>
</dbReference>
<proteinExistence type="predicted"/>
<dbReference type="HOGENOM" id="CLU_046378_0_0_0"/>
<reference evidence="2" key="1">
    <citation type="submission" date="2014-11" db="EMBL/GenBank/DDBJ databases">
        <authorList>
            <person name="Wibberg D."/>
        </authorList>
    </citation>
    <scope>NUCLEOTIDE SEQUENCE [LARGE SCALE GENOMIC DNA]</scope>
    <source>
        <strain evidence="2">L3</strain>
    </source>
</reference>
<name>A0A0C7NVW4_DEFTU</name>
<evidence type="ECO:0000313" key="1">
    <source>
        <dbReference type="EMBL" id="CEP77623.1"/>
    </source>
</evidence>
<protein>
    <submittedName>
        <fullName evidence="1">Putative GTPase</fullName>
    </submittedName>
</protein>
<accession>A0A0C7NVW4</accession>